<dbReference type="EMBL" id="SMFV01000002">
    <property type="protein sequence ID" value="TCK05357.1"/>
    <property type="molecule type" value="Genomic_DNA"/>
</dbReference>
<protein>
    <submittedName>
        <fullName evidence="5">Lysyl-tRNA synthetase class 2</fullName>
    </submittedName>
</protein>
<dbReference type="OrthoDB" id="9802326at2"/>
<keyword evidence="6" id="KW-1185">Reference proteome</keyword>
<accession>A0A4R1GAU4</accession>
<name>A0A4R1GAU4_9BACT</name>
<dbReference type="InterPro" id="IPR018149">
    <property type="entry name" value="Lys-tRNA-synth_II_C"/>
</dbReference>
<dbReference type="SUPFAM" id="SSF55681">
    <property type="entry name" value="Class II aaRS and biotin synthetases"/>
    <property type="match status" value="1"/>
</dbReference>
<dbReference type="PANTHER" id="PTHR42918:SF6">
    <property type="entry name" value="ELONGATION FACTOR P--(R)-BETA-LYSINE LIGASE"/>
    <property type="match status" value="1"/>
</dbReference>
<dbReference type="RefSeq" id="WP_132525996.1">
    <property type="nucleotide sequence ID" value="NZ_SMFV01000002.1"/>
</dbReference>
<dbReference type="PRINTS" id="PR00982">
    <property type="entry name" value="TRNASYNTHLYS"/>
</dbReference>
<dbReference type="Proteomes" id="UP000295777">
    <property type="component" value="Unassembled WGS sequence"/>
</dbReference>
<feature type="domain" description="Aminoacyl-transfer RNA synthetases class-II family profile" evidence="4">
    <location>
        <begin position="6"/>
        <end position="302"/>
    </location>
</feature>
<dbReference type="PROSITE" id="PS50862">
    <property type="entry name" value="AA_TRNA_LIGASE_II"/>
    <property type="match status" value="1"/>
</dbReference>
<keyword evidence="2" id="KW-0547">Nucleotide-binding</keyword>
<dbReference type="InterPro" id="IPR006195">
    <property type="entry name" value="aa-tRNA-synth_II"/>
</dbReference>
<dbReference type="AlphaFoldDB" id="A0A4R1GAU4"/>
<evidence type="ECO:0000313" key="6">
    <source>
        <dbReference type="Proteomes" id="UP000295777"/>
    </source>
</evidence>
<dbReference type="Pfam" id="PF00152">
    <property type="entry name" value="tRNA-synt_2"/>
    <property type="match status" value="1"/>
</dbReference>
<dbReference type="InterPro" id="IPR004364">
    <property type="entry name" value="Aa-tRNA-synt_II"/>
</dbReference>
<reference evidence="5 6" key="1">
    <citation type="submission" date="2019-03" db="EMBL/GenBank/DDBJ databases">
        <title>Genomic Encyclopedia of Archaeal and Bacterial Type Strains, Phase II (KMG-II): from individual species to whole genera.</title>
        <authorList>
            <person name="Goeker M."/>
        </authorList>
    </citation>
    <scope>NUCLEOTIDE SEQUENCE [LARGE SCALE GENOMIC DNA]</scope>
    <source>
        <strain evidence="5 6">DSM 24425</strain>
    </source>
</reference>
<keyword evidence="5" id="KW-0030">Aminoacyl-tRNA synthetase</keyword>
<evidence type="ECO:0000313" key="5">
    <source>
        <dbReference type="EMBL" id="TCK05357.1"/>
    </source>
</evidence>
<dbReference type="Gene3D" id="3.30.930.10">
    <property type="entry name" value="Bira Bifunctional Protein, Domain 2"/>
    <property type="match status" value="1"/>
</dbReference>
<keyword evidence="1" id="KW-0436">Ligase</keyword>
<dbReference type="PANTHER" id="PTHR42918">
    <property type="entry name" value="LYSYL-TRNA SYNTHETASE"/>
    <property type="match status" value="1"/>
</dbReference>
<proteinExistence type="predicted"/>
<comment type="caution">
    <text evidence="5">The sequence shown here is derived from an EMBL/GenBank/DDBJ whole genome shotgun (WGS) entry which is preliminary data.</text>
</comment>
<organism evidence="5 6">
    <name type="scientific">Phorcysia thermohydrogeniphila</name>
    <dbReference type="NCBI Taxonomy" id="936138"/>
    <lineage>
        <taxon>Bacteria</taxon>
        <taxon>Pseudomonadati</taxon>
        <taxon>Aquificota</taxon>
        <taxon>Aquificia</taxon>
        <taxon>Desulfurobacteriales</taxon>
        <taxon>Desulfurobacteriaceae</taxon>
        <taxon>Phorcysia</taxon>
    </lineage>
</organism>
<keyword evidence="3" id="KW-0067">ATP-binding</keyword>
<dbReference type="GO" id="GO:0005524">
    <property type="term" value="F:ATP binding"/>
    <property type="evidence" value="ECO:0007669"/>
    <property type="project" value="UniProtKB-KW"/>
</dbReference>
<evidence type="ECO:0000256" key="3">
    <source>
        <dbReference type="ARBA" id="ARBA00022840"/>
    </source>
</evidence>
<dbReference type="GO" id="GO:0000049">
    <property type="term" value="F:tRNA binding"/>
    <property type="evidence" value="ECO:0007669"/>
    <property type="project" value="TreeGrafter"/>
</dbReference>
<evidence type="ECO:0000256" key="1">
    <source>
        <dbReference type="ARBA" id="ARBA00022598"/>
    </source>
</evidence>
<sequence length="319" mass="36825">MEVEILSLRSRALKAVRDFFYSQGFLEVETPLLVPYENPDSNVKNVKVPFQDFAGKSYHWYLHTSPEFFMKRLLWYGAERIFQVCKVFRDGEVTDTHNVEFTMVEWYRVDGDYRVGMAETLELVKAVLEACGKVEFLFKGKKVKPSSPLYLTVSEAFREFAGVKDVFDEEEVRFFSKEENYEDGFFKLLVERVEPALSEVDVPVFLYDYPKKFSAMAKVKGNFAERFELYIAGLEVANGYTELTDFEDYRRKFLEKGEKAVDLGFLELLRRKPLPPCEGVALGFDRLLMLILGAPKISDVIPFTVKRLTGEITSLSSLP</sequence>
<dbReference type="GO" id="GO:0005829">
    <property type="term" value="C:cytosol"/>
    <property type="evidence" value="ECO:0007669"/>
    <property type="project" value="TreeGrafter"/>
</dbReference>
<dbReference type="GO" id="GO:0006430">
    <property type="term" value="P:lysyl-tRNA aminoacylation"/>
    <property type="evidence" value="ECO:0007669"/>
    <property type="project" value="InterPro"/>
</dbReference>
<evidence type="ECO:0000259" key="4">
    <source>
        <dbReference type="PROSITE" id="PS50862"/>
    </source>
</evidence>
<evidence type="ECO:0000256" key="2">
    <source>
        <dbReference type="ARBA" id="ARBA00022741"/>
    </source>
</evidence>
<gene>
    <name evidence="5" type="ORF">CLV27_0784</name>
</gene>
<dbReference type="InterPro" id="IPR045864">
    <property type="entry name" value="aa-tRNA-synth_II/BPL/LPL"/>
</dbReference>
<dbReference type="GO" id="GO:0004824">
    <property type="term" value="F:lysine-tRNA ligase activity"/>
    <property type="evidence" value="ECO:0007669"/>
    <property type="project" value="InterPro"/>
</dbReference>